<protein>
    <submittedName>
        <fullName evidence="2">Uncharacterized protein</fullName>
    </submittedName>
</protein>
<reference evidence="2" key="1">
    <citation type="submission" date="2024-05" db="EMBL/GenBank/DDBJ databases">
        <title>Whole genome shotgun sequence of Streptomyces hydrogenans NBRC 13475.</title>
        <authorList>
            <person name="Komaki H."/>
            <person name="Tamura T."/>
        </authorList>
    </citation>
    <scope>NUCLEOTIDE SEQUENCE</scope>
    <source>
        <strain evidence="2">NBRC 13475</strain>
    </source>
</reference>
<evidence type="ECO:0000313" key="2">
    <source>
        <dbReference type="EMBL" id="GHI27365.1"/>
    </source>
</evidence>
<feature type="region of interest" description="Disordered" evidence="1">
    <location>
        <begin position="1"/>
        <end position="58"/>
    </location>
</feature>
<dbReference type="EMBL" id="BNDW01000117">
    <property type="protein sequence ID" value="GHI27365.1"/>
    <property type="molecule type" value="Genomic_DNA"/>
</dbReference>
<organism evidence="2 3">
    <name type="scientific">Streptomyces hydrogenans</name>
    <dbReference type="NCBI Taxonomy" id="1873719"/>
    <lineage>
        <taxon>Bacteria</taxon>
        <taxon>Bacillati</taxon>
        <taxon>Actinomycetota</taxon>
        <taxon>Actinomycetes</taxon>
        <taxon>Kitasatosporales</taxon>
        <taxon>Streptomycetaceae</taxon>
        <taxon>Streptomyces</taxon>
    </lineage>
</organism>
<keyword evidence="3" id="KW-1185">Reference proteome</keyword>
<dbReference type="Proteomes" id="UP001052739">
    <property type="component" value="Unassembled WGS sequence"/>
</dbReference>
<evidence type="ECO:0000256" key="1">
    <source>
        <dbReference type="SAM" id="MobiDB-lite"/>
    </source>
</evidence>
<dbReference type="RefSeq" id="WP_190221764.1">
    <property type="nucleotide sequence ID" value="NZ_BNBS01000005.1"/>
</dbReference>
<comment type="caution">
    <text evidence="2">The sequence shown here is derived from an EMBL/GenBank/DDBJ whole genome shotgun (WGS) entry which is preliminary data.</text>
</comment>
<evidence type="ECO:0000313" key="3">
    <source>
        <dbReference type="Proteomes" id="UP001052739"/>
    </source>
</evidence>
<name>A0ABQ3PQU2_9ACTN</name>
<proteinExistence type="predicted"/>
<accession>A0ABQ3PQU2</accession>
<gene>
    <name evidence="2" type="ORF">Shyd_87360</name>
</gene>
<sequence length="78" mass="7466">MPDAVAIGAGPHGPAVANPRAGPAPGTRRPETPLPHLSLAAAAARPGGGAPGAPDADAAGAALCPRALRATLHSARRV</sequence>